<dbReference type="InterPro" id="IPR027417">
    <property type="entry name" value="P-loop_NTPase"/>
</dbReference>
<feature type="coiled-coil region" evidence="1">
    <location>
        <begin position="377"/>
        <end position="404"/>
    </location>
</feature>
<evidence type="ECO:0000313" key="4">
    <source>
        <dbReference type="Proteomes" id="UP000007127"/>
    </source>
</evidence>
<sequence>MKLSSIEFCGFRGFRDLTKLEFGSGFTIINGRNGAGKSTICDAVEFVLTGSISKYTIEQANKENIQDYLWWRGKGEPDQFYVKLELIDDGGEIVSITRDRDQGCSNTAEEIERMLCTPSCPKNAIEQLCKTSLIRDELIASLSIDISETERFSLVKSALGVSDGVRLAEHAKTVITQAVAALDRVRGTYEALHEKVSRKVAEIASAKNALSNNGDLAQAIEFLTDKIQSEDALNLNSLVQLGQRLAEELKKRIFALENVIEHASSVFESERVLQSEEILKRRAAVSEDLAKVRADTVKKSEVLEQLQLALKREEAANAMAASLALLVEHGERLGLNGECCPLCDAKQNEAQFEEGVAAAKLRIAELSEGIQPARTAVIEAKSALAEAIAQVNRTENAWSELEAELSEFGRQKSELDDRLSDLGFAVSSEVEIGDIVEATEAERISLHKLESSIAAIKVSQTASSISKLEAELADLMVERNQAGVSVEEHDRAVTNAKQIEKGIRRVSAEIIDERLSQMSPLLNEFYQRLRPHVDWKNIDYSIRGDVRRFLSLQVGEGLNPQFVFSSGQRRAAGIAFLLSVYVARSWARFNSLILDDPIQHIDDYRSLQIAEVLSALRFDGHQIVCALEDKALADLFCRRLVSDACSVGVRYEIAAMPEGVSQVVKKEYIYPHSGSTLKTALRVVG</sequence>
<name>A0AB72U817_9PROT</name>
<accession>A0AB72U817</accession>
<evidence type="ECO:0000259" key="2">
    <source>
        <dbReference type="Pfam" id="PF02463"/>
    </source>
</evidence>
<dbReference type="RefSeq" id="WP_007089264.1">
    <property type="nucleotide sequence ID" value="NZ_CP004388.1"/>
</dbReference>
<dbReference type="AlphaFoldDB" id="A0AB72U817"/>
<protein>
    <submittedName>
        <fullName evidence="3">SMC domain-containing protein</fullName>
    </submittedName>
</protein>
<dbReference type="Pfam" id="PF02463">
    <property type="entry name" value="SMC_N"/>
    <property type="match status" value="1"/>
</dbReference>
<proteinExistence type="predicted"/>
<evidence type="ECO:0000313" key="3">
    <source>
        <dbReference type="EMBL" id="AJD50326.1"/>
    </source>
</evidence>
<dbReference type="PANTHER" id="PTHR32114:SF2">
    <property type="entry name" value="ABC TRANSPORTER ABCH.3"/>
    <property type="match status" value="1"/>
</dbReference>
<reference evidence="3 4" key="1">
    <citation type="journal article" date="2012" name="J. Bacteriol.">
        <title>Genome sequence of Thalassospira xiamenensis type strain M-5.</title>
        <authorList>
            <person name="Lai Q."/>
            <person name="Shao Z."/>
        </authorList>
    </citation>
    <scope>NUCLEOTIDE SEQUENCE [LARGE SCALE GENOMIC DNA]</scope>
    <source>
        <strain evidence="3 4">M-5</strain>
    </source>
</reference>
<dbReference type="Gene3D" id="3.40.50.300">
    <property type="entry name" value="P-loop containing nucleotide triphosphate hydrolases"/>
    <property type="match status" value="2"/>
</dbReference>
<dbReference type="InterPro" id="IPR003395">
    <property type="entry name" value="RecF/RecN/SMC_N"/>
</dbReference>
<feature type="domain" description="RecF/RecN/SMC N-terminal" evidence="2">
    <location>
        <begin position="3"/>
        <end position="632"/>
    </location>
</feature>
<dbReference type="KEGG" id="txi:TH3_01000"/>
<organism evidence="3 4">
    <name type="scientific">Thalassospira xiamenensis M-5 = DSM 17429</name>
    <dbReference type="NCBI Taxonomy" id="1123366"/>
    <lineage>
        <taxon>Bacteria</taxon>
        <taxon>Pseudomonadati</taxon>
        <taxon>Pseudomonadota</taxon>
        <taxon>Alphaproteobacteria</taxon>
        <taxon>Rhodospirillales</taxon>
        <taxon>Thalassospiraceae</taxon>
        <taxon>Thalassospira</taxon>
    </lineage>
</organism>
<evidence type="ECO:0000256" key="1">
    <source>
        <dbReference type="SAM" id="Coils"/>
    </source>
</evidence>
<dbReference type="GeneID" id="31925908"/>
<keyword evidence="1" id="KW-0175">Coiled coil</keyword>
<gene>
    <name evidence="3" type="ORF">TH3_01000</name>
</gene>
<dbReference type="SUPFAM" id="SSF52540">
    <property type="entry name" value="P-loop containing nucleoside triphosphate hydrolases"/>
    <property type="match status" value="1"/>
</dbReference>
<dbReference type="PANTHER" id="PTHR32114">
    <property type="entry name" value="ABC TRANSPORTER ABCH.3"/>
    <property type="match status" value="1"/>
</dbReference>
<dbReference type="Proteomes" id="UP000007127">
    <property type="component" value="Chromosome"/>
</dbReference>
<dbReference type="EMBL" id="CP004388">
    <property type="protein sequence ID" value="AJD50326.1"/>
    <property type="molecule type" value="Genomic_DNA"/>
</dbReference>